<comment type="caution">
    <text evidence="1">The sequence shown here is derived from an EMBL/GenBank/DDBJ whole genome shotgun (WGS) entry which is preliminary data.</text>
</comment>
<dbReference type="Proteomes" id="UP001064048">
    <property type="component" value="Chromosome 27"/>
</dbReference>
<evidence type="ECO:0000313" key="2">
    <source>
        <dbReference type="Proteomes" id="UP001064048"/>
    </source>
</evidence>
<accession>A0ACC0KXV1</accession>
<organism evidence="1 2">
    <name type="scientific">Choristoneura fumiferana</name>
    <name type="common">Spruce budworm moth</name>
    <name type="synonym">Archips fumiferana</name>
    <dbReference type="NCBI Taxonomy" id="7141"/>
    <lineage>
        <taxon>Eukaryota</taxon>
        <taxon>Metazoa</taxon>
        <taxon>Ecdysozoa</taxon>
        <taxon>Arthropoda</taxon>
        <taxon>Hexapoda</taxon>
        <taxon>Insecta</taxon>
        <taxon>Pterygota</taxon>
        <taxon>Neoptera</taxon>
        <taxon>Endopterygota</taxon>
        <taxon>Lepidoptera</taxon>
        <taxon>Glossata</taxon>
        <taxon>Ditrysia</taxon>
        <taxon>Tortricoidea</taxon>
        <taxon>Tortricidae</taxon>
        <taxon>Tortricinae</taxon>
        <taxon>Choristoneura</taxon>
    </lineage>
</organism>
<name>A0ACC0KXV1_CHOFU</name>
<proteinExistence type="predicted"/>
<keyword evidence="2" id="KW-1185">Reference proteome</keyword>
<dbReference type="EMBL" id="CM046127">
    <property type="protein sequence ID" value="KAI8441379.1"/>
    <property type="molecule type" value="Genomic_DNA"/>
</dbReference>
<sequence length="318" mass="34616">MPVLMVLRALLQDHMHTRLRHMLREGEGGGDTKNRDIDFEGFRWFLDTFLELPAPDELSRHLFLSFVRRDRRPALREMAAASSAAACAPVTAHGDHQRNVCDVLGTVLVVRPVRQPAASSACALVGGHRSWGPPGQKKAAKCESDSPMKGSKHSLASKIQGLAERLQQLGKGSGDSVDGDKGSRSRTGPMNGEVDESSIKWRPRTGKRSVGRPGARWTENLKRVAGGGWMRGAEDSVVVRHGRSLCPAGDCCRLMVMMMMTSTKFIEGRSYVCPLLDICLSHGTPLSTILGHSHPALASSPAKIIAPPRPYVMQLLCL</sequence>
<evidence type="ECO:0000313" key="1">
    <source>
        <dbReference type="EMBL" id="KAI8441379.1"/>
    </source>
</evidence>
<protein>
    <submittedName>
        <fullName evidence="1">Uncharacterized protein</fullName>
    </submittedName>
</protein>
<reference evidence="1 2" key="1">
    <citation type="journal article" date="2022" name="Genome Biol. Evol.">
        <title>The Spruce Budworm Genome: Reconstructing the Evolutionary History of Antifreeze Proteins.</title>
        <authorList>
            <person name="Beliveau C."/>
            <person name="Gagne P."/>
            <person name="Picq S."/>
            <person name="Vernygora O."/>
            <person name="Keeling C.I."/>
            <person name="Pinkney K."/>
            <person name="Doucet D."/>
            <person name="Wen F."/>
            <person name="Johnston J.S."/>
            <person name="Maaroufi H."/>
            <person name="Boyle B."/>
            <person name="Laroche J."/>
            <person name="Dewar K."/>
            <person name="Juretic N."/>
            <person name="Blackburn G."/>
            <person name="Nisole A."/>
            <person name="Brunet B."/>
            <person name="Brandao M."/>
            <person name="Lumley L."/>
            <person name="Duan J."/>
            <person name="Quan G."/>
            <person name="Lucarotti C.J."/>
            <person name="Roe A.D."/>
            <person name="Sperling F.A.H."/>
            <person name="Levesque R.C."/>
            <person name="Cusson M."/>
        </authorList>
    </citation>
    <scope>NUCLEOTIDE SEQUENCE [LARGE SCALE GENOMIC DNA]</scope>
    <source>
        <strain evidence="1">Glfc:IPQL:Cfum</strain>
    </source>
</reference>
<gene>
    <name evidence="1" type="ORF">MSG28_014994</name>
</gene>